<feature type="signal peptide" evidence="1">
    <location>
        <begin position="1"/>
        <end position="20"/>
    </location>
</feature>
<comment type="caution">
    <text evidence="2">The sequence shown here is derived from an EMBL/GenBank/DDBJ whole genome shotgun (WGS) entry which is preliminary data.</text>
</comment>
<feature type="chain" id="PRO_5046067129" description="Seminal fluid protein HACP030" evidence="1">
    <location>
        <begin position="21"/>
        <end position="289"/>
    </location>
</feature>
<protein>
    <recommendedName>
        <fullName evidence="4">Seminal fluid protein HACP030</fullName>
    </recommendedName>
</protein>
<gene>
    <name evidence="2" type="ORF">ABMA27_015403</name>
</gene>
<organism evidence="2 3">
    <name type="scientific">Loxostege sticticalis</name>
    <name type="common">Beet webworm moth</name>
    <dbReference type="NCBI Taxonomy" id="481309"/>
    <lineage>
        <taxon>Eukaryota</taxon>
        <taxon>Metazoa</taxon>
        <taxon>Ecdysozoa</taxon>
        <taxon>Arthropoda</taxon>
        <taxon>Hexapoda</taxon>
        <taxon>Insecta</taxon>
        <taxon>Pterygota</taxon>
        <taxon>Neoptera</taxon>
        <taxon>Endopterygota</taxon>
        <taxon>Lepidoptera</taxon>
        <taxon>Glossata</taxon>
        <taxon>Ditrysia</taxon>
        <taxon>Pyraloidea</taxon>
        <taxon>Crambidae</taxon>
        <taxon>Pyraustinae</taxon>
        <taxon>Loxostege</taxon>
    </lineage>
</organism>
<evidence type="ECO:0000256" key="1">
    <source>
        <dbReference type="SAM" id="SignalP"/>
    </source>
</evidence>
<dbReference type="Proteomes" id="UP001549920">
    <property type="component" value="Unassembled WGS sequence"/>
</dbReference>
<accession>A0ABR3I7J5</accession>
<evidence type="ECO:0000313" key="2">
    <source>
        <dbReference type="EMBL" id="KAL0892215.1"/>
    </source>
</evidence>
<evidence type="ECO:0000313" key="3">
    <source>
        <dbReference type="Proteomes" id="UP001549920"/>
    </source>
</evidence>
<sequence length="289" mass="33392">MNFTFLCLVITQYLLLEIHAHFNEDVVCVIDKGKAAVCNKVPKTRRSNTVDNNVPYYDPYIPRANPILYNCSKTECEPLRLYSITQVTPPELLLKSCYSQAETYQCETIRYNYFKNIDKLLFLNNNVRNKTFYLVDCLVYSDRGRVCHKKDDVDSHAKLVDTGTIVRPNEPNVLSQDEFLCEQGDDGQVNCDLNPLIPYSDGLRLKHAPVEYKGDILLKTGSYVVKMEKHCIDAWCGYTGLIKQTRRQGRYEPPGGKMFRCFYAKRQQICKQQTFKGVNVYNDRGWLSS</sequence>
<reference evidence="2 3" key="1">
    <citation type="submission" date="2024-06" db="EMBL/GenBank/DDBJ databases">
        <title>A chromosome-level genome assembly of beet webworm, Loxostege sticticalis.</title>
        <authorList>
            <person name="Zhang Y."/>
        </authorList>
    </citation>
    <scope>NUCLEOTIDE SEQUENCE [LARGE SCALE GENOMIC DNA]</scope>
    <source>
        <strain evidence="2">AQ026</strain>
        <tissue evidence="2">Whole body</tissue>
    </source>
</reference>
<keyword evidence="1" id="KW-0732">Signal</keyword>
<evidence type="ECO:0008006" key="4">
    <source>
        <dbReference type="Google" id="ProtNLM"/>
    </source>
</evidence>
<keyword evidence="3" id="KW-1185">Reference proteome</keyword>
<dbReference type="EMBL" id="JBEUOH010000007">
    <property type="protein sequence ID" value="KAL0892215.1"/>
    <property type="molecule type" value="Genomic_DNA"/>
</dbReference>
<name>A0ABR3I7J5_LOXSC</name>
<proteinExistence type="predicted"/>